<keyword evidence="3" id="KW-1185">Reference proteome</keyword>
<name>A0A7W9KPL3_9PSEU</name>
<dbReference type="Gene3D" id="3.10.180.10">
    <property type="entry name" value="2,3-Dihydroxybiphenyl 1,2-Dioxygenase, domain 1"/>
    <property type="match status" value="1"/>
</dbReference>
<dbReference type="EMBL" id="JACHIR010000001">
    <property type="protein sequence ID" value="MBB5896290.1"/>
    <property type="molecule type" value="Genomic_DNA"/>
</dbReference>
<evidence type="ECO:0000313" key="2">
    <source>
        <dbReference type="EMBL" id="MBB5896290.1"/>
    </source>
</evidence>
<sequence length="122" mass="13420">MSSPILGSILLGSSDPERLKQWYLDALRPTENQYGFLQFGAVSILIDGRDDVAARTAEPGRVLLNFHVDDAEATARHLTELGASWVAELEQRRDGLFGTVTDPDGNYVQIIQLSAEYLASVQ</sequence>
<dbReference type="RefSeq" id="WP_184867973.1">
    <property type="nucleotide sequence ID" value="NZ_BAAAWY010000101.1"/>
</dbReference>
<dbReference type="AlphaFoldDB" id="A0A7W9KPL3"/>
<organism evidence="2 3">
    <name type="scientific">Kutzneria kofuensis</name>
    <dbReference type="NCBI Taxonomy" id="103725"/>
    <lineage>
        <taxon>Bacteria</taxon>
        <taxon>Bacillati</taxon>
        <taxon>Actinomycetota</taxon>
        <taxon>Actinomycetes</taxon>
        <taxon>Pseudonocardiales</taxon>
        <taxon>Pseudonocardiaceae</taxon>
        <taxon>Kutzneria</taxon>
    </lineage>
</organism>
<dbReference type="PROSITE" id="PS51819">
    <property type="entry name" value="VOC"/>
    <property type="match status" value="1"/>
</dbReference>
<accession>A0A7W9KPL3</accession>
<dbReference type="Proteomes" id="UP000585638">
    <property type="component" value="Unassembled WGS sequence"/>
</dbReference>
<reference evidence="2 3" key="1">
    <citation type="submission" date="2020-08" db="EMBL/GenBank/DDBJ databases">
        <title>Sequencing the genomes of 1000 actinobacteria strains.</title>
        <authorList>
            <person name="Klenk H.-P."/>
        </authorList>
    </citation>
    <scope>NUCLEOTIDE SEQUENCE [LARGE SCALE GENOMIC DNA]</scope>
    <source>
        <strain evidence="2 3">DSM 43851</strain>
    </source>
</reference>
<feature type="domain" description="VOC" evidence="1">
    <location>
        <begin position="5"/>
        <end position="113"/>
    </location>
</feature>
<dbReference type="Pfam" id="PF18029">
    <property type="entry name" value="Glyoxalase_6"/>
    <property type="match status" value="1"/>
</dbReference>
<keyword evidence="2" id="KW-0456">Lyase</keyword>
<dbReference type="InterPro" id="IPR029068">
    <property type="entry name" value="Glyas_Bleomycin-R_OHBP_Dase"/>
</dbReference>
<comment type="caution">
    <text evidence="2">The sequence shown here is derived from an EMBL/GenBank/DDBJ whole genome shotgun (WGS) entry which is preliminary data.</text>
</comment>
<gene>
    <name evidence="2" type="ORF">BJ998_007486</name>
</gene>
<evidence type="ECO:0000259" key="1">
    <source>
        <dbReference type="PROSITE" id="PS51819"/>
    </source>
</evidence>
<protein>
    <submittedName>
        <fullName evidence="2">Putative enzyme related to lactoylglutathione lyase</fullName>
    </submittedName>
</protein>
<proteinExistence type="predicted"/>
<dbReference type="InterPro" id="IPR041581">
    <property type="entry name" value="Glyoxalase_6"/>
</dbReference>
<evidence type="ECO:0000313" key="3">
    <source>
        <dbReference type="Proteomes" id="UP000585638"/>
    </source>
</evidence>
<dbReference type="InterPro" id="IPR037523">
    <property type="entry name" value="VOC_core"/>
</dbReference>
<dbReference type="SUPFAM" id="SSF54593">
    <property type="entry name" value="Glyoxalase/Bleomycin resistance protein/Dihydroxybiphenyl dioxygenase"/>
    <property type="match status" value="1"/>
</dbReference>
<dbReference type="GO" id="GO:0016829">
    <property type="term" value="F:lyase activity"/>
    <property type="evidence" value="ECO:0007669"/>
    <property type="project" value="UniProtKB-KW"/>
</dbReference>